<keyword evidence="3" id="KW-0687">Ribonucleoprotein</keyword>
<dbReference type="AlphaFoldDB" id="A0A3Q9CLU3"/>
<evidence type="ECO:0000256" key="3">
    <source>
        <dbReference type="ARBA" id="ARBA00023274"/>
    </source>
</evidence>
<evidence type="ECO:0000256" key="1">
    <source>
        <dbReference type="ARBA" id="ARBA00006700"/>
    </source>
</evidence>
<dbReference type="InterPro" id="IPR012677">
    <property type="entry name" value="Nucleotide-bd_a/b_plait_sf"/>
</dbReference>
<dbReference type="GO" id="GO:1990904">
    <property type="term" value="C:ribonucleoprotein complex"/>
    <property type="evidence" value="ECO:0007669"/>
    <property type="project" value="UniProtKB-KW"/>
</dbReference>
<organism evidence="5 6">
    <name type="scientific">Candidatus Annandia adelgestsuga</name>
    <dbReference type="NCBI Taxonomy" id="1302411"/>
    <lineage>
        <taxon>Bacteria</taxon>
        <taxon>Pseudomonadati</taxon>
        <taxon>Pseudomonadota</taxon>
        <taxon>Gammaproteobacteria</taxon>
        <taxon>Enterobacterales</taxon>
        <taxon>Enterobacteriaceae</taxon>
        <taxon>Candidatus Annandia</taxon>
    </lineage>
</organism>
<dbReference type="RefSeq" id="WP_126071486.1">
    <property type="nucleotide sequence ID" value="NZ_CP026513.1"/>
</dbReference>
<dbReference type="InterPro" id="IPR013025">
    <property type="entry name" value="Ribosomal_uL23-like"/>
</dbReference>
<accession>A0A3Q9CLU3</accession>
<evidence type="ECO:0000256" key="2">
    <source>
        <dbReference type="ARBA" id="ARBA00022980"/>
    </source>
</evidence>
<keyword evidence="6" id="KW-1185">Reference proteome</keyword>
<reference evidence="5 6" key="1">
    <citation type="journal article" date="2018" name="Genome Biol. Evol.">
        <title>Partnering With a Pest: Genomes of Hemlock Woolly Adelgid Symbionts Reveal Atypical Nutritional Provisioning Patterns in Dual-Obligate Bacteria.</title>
        <authorList>
            <person name="Weglarz K.M."/>
            <person name="Havill N.P."/>
            <person name="Burke G.R."/>
            <person name="von Dohlen C.D."/>
        </authorList>
    </citation>
    <scope>NUCLEOTIDE SEQUENCE [LARGE SCALE GENOMIC DNA]</scope>
    <source>
        <strain evidence="5">ENA</strain>
    </source>
</reference>
<sequence>MKKIEKKLYSIFIKMYTSEKFSFSKKNKNVFMFKVPLKVTKKDIKKTILQLFNIYPKNINTLVIKKKKKKKGKFIHYYKSWKKVYITFKKKKNYNM</sequence>
<name>A0A3Q9CLU3_9ENTR</name>
<evidence type="ECO:0000313" key="6">
    <source>
        <dbReference type="Proteomes" id="UP000274458"/>
    </source>
</evidence>
<dbReference type="Proteomes" id="UP000274458">
    <property type="component" value="Chromosome"/>
</dbReference>
<evidence type="ECO:0000313" key="5">
    <source>
        <dbReference type="EMBL" id="AZP36220.1"/>
    </source>
</evidence>
<evidence type="ECO:0000256" key="4">
    <source>
        <dbReference type="ARBA" id="ARBA00035481"/>
    </source>
</evidence>
<dbReference type="EMBL" id="CP026513">
    <property type="protein sequence ID" value="AZP36220.1"/>
    <property type="molecule type" value="Genomic_DNA"/>
</dbReference>
<dbReference type="Pfam" id="PF00276">
    <property type="entry name" value="Ribosomal_L23"/>
    <property type="match status" value="1"/>
</dbReference>
<dbReference type="GO" id="GO:0006412">
    <property type="term" value="P:translation"/>
    <property type="evidence" value="ECO:0007669"/>
    <property type="project" value="InterPro"/>
</dbReference>
<protein>
    <recommendedName>
        <fullName evidence="4">50S ribosomal protein L23</fullName>
    </recommendedName>
</protein>
<dbReference type="GO" id="GO:0005840">
    <property type="term" value="C:ribosome"/>
    <property type="evidence" value="ECO:0007669"/>
    <property type="project" value="UniProtKB-KW"/>
</dbReference>
<dbReference type="Gene3D" id="3.30.70.330">
    <property type="match status" value="1"/>
</dbReference>
<dbReference type="InterPro" id="IPR012678">
    <property type="entry name" value="Ribosomal_uL23/eL15/eS24_sf"/>
</dbReference>
<comment type="similarity">
    <text evidence="1">Belongs to the universal ribosomal protein uL23 family.</text>
</comment>
<dbReference type="KEGG" id="aade:C3B56_00100"/>
<gene>
    <name evidence="5" type="primary">rplW</name>
    <name evidence="5" type="ORF">C3B56_00100</name>
</gene>
<proteinExistence type="inferred from homology"/>
<keyword evidence="2 5" id="KW-0689">Ribosomal protein</keyword>
<dbReference type="SUPFAM" id="SSF54189">
    <property type="entry name" value="Ribosomal proteins S24e, L23 and L15e"/>
    <property type="match status" value="1"/>
</dbReference>
<dbReference type="GO" id="GO:0003735">
    <property type="term" value="F:structural constituent of ribosome"/>
    <property type="evidence" value="ECO:0007669"/>
    <property type="project" value="InterPro"/>
</dbReference>